<dbReference type="RefSeq" id="WP_249513804.1">
    <property type="nucleotide sequence ID" value="NZ_CP093366.1"/>
</dbReference>
<feature type="binding site" evidence="5">
    <location>
        <begin position="148"/>
        <end position="155"/>
    </location>
    <ligand>
        <name>ADP</name>
        <dbReference type="ChEBI" id="CHEBI:456216"/>
    </ligand>
</feature>
<dbReference type="PANTHER" id="PTHR31756:SF3">
    <property type="entry name" value="PYRUVATE, PHOSPHATE DIKINASE REGULATORY PROTEIN 1, CHLOROPLASTIC"/>
    <property type="match status" value="1"/>
</dbReference>
<keyword evidence="7" id="KW-1185">Reference proteome</keyword>
<comment type="catalytic activity">
    <reaction evidence="5">
        <text>N(tele)-phospho-L-histidyl/L-threonyl-[pyruvate, phosphate dikinase] + ADP = N(tele)-phospho-L-histidyl/O-phospho-L-threonyl-[pyruvate, phosphate dikinase] + AMP + H(+)</text>
        <dbReference type="Rhea" id="RHEA:43692"/>
        <dbReference type="Rhea" id="RHEA-COMP:10650"/>
        <dbReference type="Rhea" id="RHEA-COMP:10651"/>
        <dbReference type="ChEBI" id="CHEBI:15378"/>
        <dbReference type="ChEBI" id="CHEBI:30013"/>
        <dbReference type="ChEBI" id="CHEBI:61977"/>
        <dbReference type="ChEBI" id="CHEBI:83586"/>
        <dbReference type="ChEBI" id="CHEBI:456215"/>
        <dbReference type="ChEBI" id="CHEBI:456216"/>
        <dbReference type="EC" id="2.7.11.32"/>
    </reaction>
</comment>
<keyword evidence="1 5" id="KW-0723">Serine/threonine-protein kinase</keyword>
<dbReference type="EMBL" id="CP093366">
    <property type="protein sequence ID" value="UQS81534.1"/>
    <property type="molecule type" value="Genomic_DNA"/>
</dbReference>
<dbReference type="InterPro" id="IPR026565">
    <property type="entry name" value="PPDK_reg"/>
</dbReference>
<reference evidence="6" key="1">
    <citation type="journal article" date="2022" name="Int. J. Syst. Evol. Microbiol.">
        <title>Apilactobacillus apisilvae sp. nov., Nicolia spurrieriana gen. nov. sp. nov., Bombilactobacillus folatiphilus sp. nov. and Bombilactobacillus thymidiniphilus sp. nov., four new lactic acid bacterial isolates from stingless bees Tetragonula carbonaria and Austroplebeia australis.</title>
        <authorList>
            <person name="Oliphant S.A."/>
            <person name="Watson-Haigh N.S."/>
            <person name="Sumby K.M."/>
            <person name="Gardner J."/>
            <person name="Groom S."/>
            <person name="Jiranek V."/>
        </authorList>
    </citation>
    <scope>NUCLEOTIDE SEQUENCE</scope>
    <source>
        <strain evidence="6">SG4_D2</strain>
    </source>
</reference>
<protein>
    <recommendedName>
        <fullName evidence="5">Putative pyruvate, phosphate dikinase regulatory protein</fullName>
        <shortName evidence="5">PPDK regulatory protein</shortName>
        <ecNumber evidence="5">2.7.11.32</ecNumber>
        <ecNumber evidence="5">2.7.4.27</ecNumber>
    </recommendedName>
</protein>
<keyword evidence="4 5" id="KW-0418">Kinase</keyword>
<dbReference type="EC" id="2.7.11.32" evidence="5"/>
<dbReference type="InterPro" id="IPR005177">
    <property type="entry name" value="Kinase-pyrophosphorylase"/>
</dbReference>
<evidence type="ECO:0000256" key="4">
    <source>
        <dbReference type="ARBA" id="ARBA00022777"/>
    </source>
</evidence>
<comment type="catalytic activity">
    <reaction evidence="5">
        <text>N(tele)-phospho-L-histidyl/O-phospho-L-threonyl-[pyruvate, phosphate dikinase] + phosphate + H(+) = N(tele)-phospho-L-histidyl/L-threonyl-[pyruvate, phosphate dikinase] + diphosphate</text>
        <dbReference type="Rhea" id="RHEA:43696"/>
        <dbReference type="Rhea" id="RHEA-COMP:10650"/>
        <dbReference type="Rhea" id="RHEA-COMP:10651"/>
        <dbReference type="ChEBI" id="CHEBI:15378"/>
        <dbReference type="ChEBI" id="CHEBI:30013"/>
        <dbReference type="ChEBI" id="CHEBI:33019"/>
        <dbReference type="ChEBI" id="CHEBI:43474"/>
        <dbReference type="ChEBI" id="CHEBI:61977"/>
        <dbReference type="ChEBI" id="CHEBI:83586"/>
        <dbReference type="EC" id="2.7.4.27"/>
    </reaction>
</comment>
<dbReference type="Pfam" id="PF03618">
    <property type="entry name" value="Kinase-PPPase"/>
    <property type="match status" value="1"/>
</dbReference>
<organism evidence="6 7">
    <name type="scientific">Bombilactobacillus folatiphilus</name>
    <dbReference type="NCBI Taxonomy" id="2923362"/>
    <lineage>
        <taxon>Bacteria</taxon>
        <taxon>Bacillati</taxon>
        <taxon>Bacillota</taxon>
        <taxon>Bacilli</taxon>
        <taxon>Lactobacillales</taxon>
        <taxon>Lactobacillaceae</taxon>
        <taxon>Bombilactobacillus</taxon>
    </lineage>
</organism>
<dbReference type="PANTHER" id="PTHR31756">
    <property type="entry name" value="PYRUVATE, PHOSPHATE DIKINASE REGULATORY PROTEIN 1, CHLOROPLASTIC"/>
    <property type="match status" value="1"/>
</dbReference>
<evidence type="ECO:0000256" key="3">
    <source>
        <dbReference type="ARBA" id="ARBA00022741"/>
    </source>
</evidence>
<keyword evidence="2 5" id="KW-0808">Transferase</keyword>
<proteinExistence type="inferred from homology"/>
<dbReference type="EC" id="2.7.4.27" evidence="5"/>
<dbReference type="Proteomes" id="UP000831495">
    <property type="component" value="Chromosome"/>
</dbReference>
<dbReference type="NCBIfam" id="NF003742">
    <property type="entry name" value="PRK05339.1"/>
    <property type="match status" value="1"/>
</dbReference>
<evidence type="ECO:0000313" key="7">
    <source>
        <dbReference type="Proteomes" id="UP000831495"/>
    </source>
</evidence>
<dbReference type="HAMAP" id="MF_00921">
    <property type="entry name" value="PDRP"/>
    <property type="match status" value="1"/>
</dbReference>
<accession>A0ABY4P7N4</accession>
<gene>
    <name evidence="6" type="ORF">MOO45_04735</name>
</gene>
<comment type="similarity">
    <text evidence="5">Belongs to the pyruvate, phosphate/water dikinase regulatory protein family. PDRP subfamily.</text>
</comment>
<evidence type="ECO:0000256" key="2">
    <source>
        <dbReference type="ARBA" id="ARBA00022679"/>
    </source>
</evidence>
<evidence type="ECO:0000313" key="6">
    <source>
        <dbReference type="EMBL" id="UQS81534.1"/>
    </source>
</evidence>
<name>A0ABY4P7N4_9LACO</name>
<keyword evidence="3 5" id="KW-0547">Nucleotide-binding</keyword>
<evidence type="ECO:0000256" key="1">
    <source>
        <dbReference type="ARBA" id="ARBA00022527"/>
    </source>
</evidence>
<dbReference type="GO" id="GO:0016301">
    <property type="term" value="F:kinase activity"/>
    <property type="evidence" value="ECO:0007669"/>
    <property type="project" value="UniProtKB-KW"/>
</dbReference>
<sequence length="271" mass="30959">MKQIVYTISDSSGETATNFARSMMAQFNEIDTTQKRYSFIKDIDQLTRILQHAQQDQALVFYTLSNPEFDQIVKNFDHDKHMLCFDILSPYLTMIEAFTGQKASHEIGAARKLSTQYFKRIEAIDFAAENDDGKNPHSMVEADVVLLGISRTSKTPLTFYLANQEIKVMNLPLVPSVQLPDELWEIDPQKIVGLTNDEEVLRKIREERMLSYGLKAQTNYSSTEKIQQELQYAQNLYDQLGCLVINVANKSIEEVAAIIEEKLQLNTFSAN</sequence>
<evidence type="ECO:0000256" key="5">
    <source>
        <dbReference type="HAMAP-Rule" id="MF_00921"/>
    </source>
</evidence>
<comment type="function">
    <text evidence="5">Bifunctional serine/threonine kinase and phosphorylase involved in the regulation of the pyruvate, phosphate dikinase (PPDK) by catalyzing its phosphorylation/dephosphorylation.</text>
</comment>